<evidence type="ECO:0000256" key="2">
    <source>
        <dbReference type="ARBA" id="ARBA00022448"/>
    </source>
</evidence>
<evidence type="ECO:0000313" key="5">
    <source>
        <dbReference type="EMBL" id="AYD40830.1"/>
    </source>
</evidence>
<sequence>MKKTISIFLMIYILIFTGCEYRTQSDKMNAKDNVTQMEMRKDTELNIVTTDKLLYYTVKDIVKDRHNISYIFKNRSDELNFKFTNDSLNNIAKNDLLIYMGVGFEPWIDSFVDKLNKSNVSPINVSRGVKIISYDKEVKVNDTVIRNNPYYLMNMDNYRVVLMNIKNSIEDRDPKNRDIYEKNFAATLKNIDDYKKQLNSITDSLSGYTFLTSEDGLNYFTRNSGLNTIDMNKDISDKSELDSRIKSSDNIVFLYNSSSALKDNEDIIKKYNMKTLNMMIYDGQSSYDDCVKYNLNSFKNFYSSIQSDKK</sequence>
<name>A0A386H597_9CLOT</name>
<dbReference type="Gene3D" id="3.40.50.1980">
    <property type="entry name" value="Nitrogenase molybdenum iron protein domain"/>
    <property type="match status" value="1"/>
</dbReference>
<accession>A0A386H597</accession>
<dbReference type="SUPFAM" id="SSF53807">
    <property type="entry name" value="Helical backbone' metal receptor"/>
    <property type="match status" value="1"/>
</dbReference>
<reference evidence="5 6" key="1">
    <citation type="journal article" date="2019" name="Int. J. Syst. Evol. Microbiol.">
        <title>Clostridium fermenticellae sp. nov., isolated from the mud in a fermentation cellar for the production of the Chinese liquor, baijiu.</title>
        <authorList>
            <person name="Xu P.X."/>
            <person name="Chai L.J."/>
            <person name="Qiu T."/>
            <person name="Zhang X.J."/>
            <person name="Lu Z.M."/>
            <person name="Xiao C."/>
            <person name="Wang S.T."/>
            <person name="Shen C.H."/>
            <person name="Shi J.S."/>
            <person name="Xu Z.H."/>
        </authorList>
    </citation>
    <scope>NUCLEOTIDE SEQUENCE [LARGE SCALE GENOMIC DNA]</scope>
    <source>
        <strain evidence="5 6">JN500901</strain>
    </source>
</reference>
<evidence type="ECO:0000256" key="1">
    <source>
        <dbReference type="ARBA" id="ARBA00004196"/>
    </source>
</evidence>
<dbReference type="PANTHER" id="PTHR42953:SF1">
    <property type="entry name" value="METAL-BINDING PROTEIN HI_0362-RELATED"/>
    <property type="match status" value="1"/>
</dbReference>
<keyword evidence="4" id="KW-0732">Signal</keyword>
<dbReference type="AlphaFoldDB" id="A0A386H597"/>
<dbReference type="PROSITE" id="PS51257">
    <property type="entry name" value="PROKAR_LIPOPROTEIN"/>
    <property type="match status" value="1"/>
</dbReference>
<evidence type="ECO:0000256" key="4">
    <source>
        <dbReference type="ARBA" id="ARBA00022729"/>
    </source>
</evidence>
<dbReference type="GO" id="GO:0046872">
    <property type="term" value="F:metal ion binding"/>
    <property type="evidence" value="ECO:0007669"/>
    <property type="project" value="UniProtKB-KW"/>
</dbReference>
<comment type="subcellular location">
    <subcellularLocation>
        <location evidence="1">Cell envelope</location>
    </subcellularLocation>
</comment>
<dbReference type="InterPro" id="IPR050492">
    <property type="entry name" value="Bact_metal-bind_prot9"/>
</dbReference>
<dbReference type="GO" id="GO:0030313">
    <property type="term" value="C:cell envelope"/>
    <property type="evidence" value="ECO:0007669"/>
    <property type="project" value="UniProtKB-SubCell"/>
</dbReference>
<dbReference type="Proteomes" id="UP000266301">
    <property type="component" value="Chromosome"/>
</dbReference>
<dbReference type="OrthoDB" id="1929331at2"/>
<evidence type="ECO:0000256" key="3">
    <source>
        <dbReference type="ARBA" id="ARBA00022723"/>
    </source>
</evidence>
<dbReference type="Pfam" id="PF01297">
    <property type="entry name" value="ZnuA"/>
    <property type="match status" value="1"/>
</dbReference>
<organism evidence="5 6">
    <name type="scientific">Clostridium fermenticellae</name>
    <dbReference type="NCBI Taxonomy" id="2068654"/>
    <lineage>
        <taxon>Bacteria</taxon>
        <taxon>Bacillati</taxon>
        <taxon>Bacillota</taxon>
        <taxon>Clostridia</taxon>
        <taxon>Eubacteriales</taxon>
        <taxon>Clostridiaceae</taxon>
        <taxon>Clostridium</taxon>
    </lineage>
</organism>
<dbReference type="GO" id="GO:0030001">
    <property type="term" value="P:metal ion transport"/>
    <property type="evidence" value="ECO:0007669"/>
    <property type="project" value="InterPro"/>
</dbReference>
<keyword evidence="3" id="KW-0479">Metal-binding</keyword>
<proteinExistence type="predicted"/>
<dbReference type="InterPro" id="IPR006127">
    <property type="entry name" value="ZnuA-like"/>
</dbReference>
<keyword evidence="2" id="KW-0813">Transport</keyword>
<evidence type="ECO:0000313" key="6">
    <source>
        <dbReference type="Proteomes" id="UP000266301"/>
    </source>
</evidence>
<dbReference type="RefSeq" id="WP_119973174.1">
    <property type="nucleotide sequence ID" value="NZ_CP032416.1"/>
</dbReference>
<gene>
    <name evidence="5" type="ORF">D4Z93_09960</name>
</gene>
<dbReference type="EMBL" id="CP032416">
    <property type="protein sequence ID" value="AYD40830.1"/>
    <property type="molecule type" value="Genomic_DNA"/>
</dbReference>
<dbReference type="KEGG" id="cfer:D4Z93_09960"/>
<protein>
    <submittedName>
        <fullName evidence="5">Zinc ABC transporter substrate-binding protein</fullName>
    </submittedName>
</protein>
<keyword evidence="6" id="KW-1185">Reference proteome</keyword>
<dbReference type="PANTHER" id="PTHR42953">
    <property type="entry name" value="HIGH-AFFINITY ZINC UPTAKE SYSTEM PROTEIN ZNUA-RELATED"/>
    <property type="match status" value="1"/>
</dbReference>